<comment type="subcellular location">
    <subcellularLocation>
        <location evidence="2">Membrane</location>
    </subcellularLocation>
</comment>
<sequence length="196" mass="21868">MAMALHPETLQKAQAELDRVVGTERMPTIDDRAGLPYIDALIKETMRWHPAVPLGFARTIARDDVYEGFNIPKGTILVPNVWAIAFAPHGPYDPYTFAPERFLAADSEDMPPDPAVWAFGFARRICPGRYLAENSVFILIATILAMFDISLPDGVELTPKFTKGLVSYPEPFKCKITVRSDTKLSQVRARVDQCTV</sequence>
<evidence type="ECO:0000256" key="12">
    <source>
        <dbReference type="ARBA" id="ARBA00023136"/>
    </source>
</evidence>
<evidence type="ECO:0000256" key="8">
    <source>
        <dbReference type="ARBA" id="ARBA00022989"/>
    </source>
</evidence>
<dbReference type="STRING" id="154538.A0A1M2VTW5"/>
<evidence type="ECO:0000256" key="13">
    <source>
        <dbReference type="PIRSR" id="PIRSR602401-1"/>
    </source>
</evidence>
<keyword evidence="6" id="KW-0812">Transmembrane</keyword>
<keyword evidence="9" id="KW-0560">Oxidoreductase</keyword>
<protein>
    <submittedName>
        <fullName evidence="14">O-methylsterigmatocystin oxidoreductase</fullName>
    </submittedName>
</protein>
<reference evidence="14 15" key="1">
    <citation type="submission" date="2016-10" db="EMBL/GenBank/DDBJ databases">
        <title>Genome sequence of the basidiomycete white-rot fungus Trametes pubescens.</title>
        <authorList>
            <person name="Makela M.R."/>
            <person name="Granchi Z."/>
            <person name="Peng M."/>
            <person name="De Vries R.P."/>
            <person name="Grigoriev I."/>
            <person name="Riley R."/>
            <person name="Hilden K."/>
        </authorList>
    </citation>
    <scope>NUCLEOTIDE SEQUENCE [LARGE SCALE GENOMIC DNA]</scope>
    <source>
        <strain evidence="14 15">FBCC735</strain>
    </source>
</reference>
<organism evidence="14 15">
    <name type="scientific">Trametes pubescens</name>
    <name type="common">White-rot fungus</name>
    <dbReference type="NCBI Taxonomy" id="154538"/>
    <lineage>
        <taxon>Eukaryota</taxon>
        <taxon>Fungi</taxon>
        <taxon>Dikarya</taxon>
        <taxon>Basidiomycota</taxon>
        <taxon>Agaricomycotina</taxon>
        <taxon>Agaricomycetes</taxon>
        <taxon>Polyporales</taxon>
        <taxon>Polyporaceae</taxon>
        <taxon>Trametes</taxon>
    </lineage>
</organism>
<evidence type="ECO:0000256" key="6">
    <source>
        <dbReference type="ARBA" id="ARBA00022692"/>
    </source>
</evidence>
<dbReference type="InterPro" id="IPR001128">
    <property type="entry name" value="Cyt_P450"/>
</dbReference>
<dbReference type="SUPFAM" id="SSF48264">
    <property type="entry name" value="Cytochrome P450"/>
    <property type="match status" value="1"/>
</dbReference>
<dbReference type="PANTHER" id="PTHR46300">
    <property type="entry name" value="P450, PUTATIVE (EUROFUNG)-RELATED-RELATED"/>
    <property type="match status" value="1"/>
</dbReference>
<keyword evidence="15" id="KW-1185">Reference proteome</keyword>
<gene>
    <name evidence="14" type="ORF">TRAPUB_12493</name>
</gene>
<comment type="cofactor">
    <cofactor evidence="1 13">
        <name>heme</name>
        <dbReference type="ChEBI" id="CHEBI:30413"/>
    </cofactor>
</comment>
<dbReference type="OMA" id="HTQEIRF"/>
<dbReference type="GO" id="GO:0005506">
    <property type="term" value="F:iron ion binding"/>
    <property type="evidence" value="ECO:0007669"/>
    <property type="project" value="InterPro"/>
</dbReference>
<dbReference type="PRINTS" id="PR00463">
    <property type="entry name" value="EP450I"/>
</dbReference>
<dbReference type="PRINTS" id="PR00385">
    <property type="entry name" value="P450"/>
</dbReference>
<evidence type="ECO:0000256" key="2">
    <source>
        <dbReference type="ARBA" id="ARBA00004370"/>
    </source>
</evidence>
<dbReference type="Pfam" id="PF00067">
    <property type="entry name" value="p450"/>
    <property type="match status" value="1"/>
</dbReference>
<keyword evidence="12" id="KW-0472">Membrane</keyword>
<dbReference type="PANTHER" id="PTHR46300:SF12">
    <property type="entry name" value="P450, PUTATIVE (EUROFUNG)-RELATED"/>
    <property type="match status" value="1"/>
</dbReference>
<dbReference type="Proteomes" id="UP000184267">
    <property type="component" value="Unassembled WGS sequence"/>
</dbReference>
<dbReference type="Gene3D" id="1.10.630.10">
    <property type="entry name" value="Cytochrome P450"/>
    <property type="match status" value="1"/>
</dbReference>
<name>A0A1M2VTW5_TRAPU</name>
<dbReference type="OrthoDB" id="2789670at2759"/>
<comment type="caution">
    <text evidence="14">The sequence shown here is derived from an EMBL/GenBank/DDBJ whole genome shotgun (WGS) entry which is preliminary data.</text>
</comment>
<dbReference type="GO" id="GO:0016020">
    <property type="term" value="C:membrane"/>
    <property type="evidence" value="ECO:0007669"/>
    <property type="project" value="UniProtKB-SubCell"/>
</dbReference>
<evidence type="ECO:0000256" key="7">
    <source>
        <dbReference type="ARBA" id="ARBA00022723"/>
    </source>
</evidence>
<evidence type="ECO:0000313" key="15">
    <source>
        <dbReference type="Proteomes" id="UP000184267"/>
    </source>
</evidence>
<dbReference type="InterPro" id="IPR050364">
    <property type="entry name" value="Cytochrome_P450_fung"/>
</dbReference>
<evidence type="ECO:0000256" key="11">
    <source>
        <dbReference type="ARBA" id="ARBA00023033"/>
    </source>
</evidence>
<evidence type="ECO:0000256" key="9">
    <source>
        <dbReference type="ARBA" id="ARBA00023002"/>
    </source>
</evidence>
<dbReference type="InterPro" id="IPR002401">
    <property type="entry name" value="Cyt_P450_E_grp-I"/>
</dbReference>
<keyword evidence="10 13" id="KW-0408">Iron</keyword>
<keyword evidence="5 13" id="KW-0349">Heme</keyword>
<keyword evidence="11" id="KW-0503">Monooxygenase</keyword>
<dbReference type="GO" id="GO:0020037">
    <property type="term" value="F:heme binding"/>
    <property type="evidence" value="ECO:0007669"/>
    <property type="project" value="InterPro"/>
</dbReference>
<evidence type="ECO:0000256" key="5">
    <source>
        <dbReference type="ARBA" id="ARBA00022617"/>
    </source>
</evidence>
<dbReference type="GO" id="GO:0016705">
    <property type="term" value="F:oxidoreductase activity, acting on paired donors, with incorporation or reduction of molecular oxygen"/>
    <property type="evidence" value="ECO:0007669"/>
    <property type="project" value="InterPro"/>
</dbReference>
<keyword evidence="8" id="KW-1133">Transmembrane helix</keyword>
<dbReference type="EMBL" id="MNAD01000701">
    <property type="protein sequence ID" value="OJT10986.1"/>
    <property type="molecule type" value="Genomic_DNA"/>
</dbReference>
<dbReference type="GO" id="GO:0004497">
    <property type="term" value="F:monooxygenase activity"/>
    <property type="evidence" value="ECO:0007669"/>
    <property type="project" value="UniProtKB-KW"/>
</dbReference>
<accession>A0A1M2VTW5</accession>
<dbReference type="InterPro" id="IPR036396">
    <property type="entry name" value="Cyt_P450_sf"/>
</dbReference>
<comment type="similarity">
    <text evidence="4">Belongs to the cytochrome P450 family.</text>
</comment>
<evidence type="ECO:0000313" key="14">
    <source>
        <dbReference type="EMBL" id="OJT10986.1"/>
    </source>
</evidence>
<evidence type="ECO:0000256" key="3">
    <source>
        <dbReference type="ARBA" id="ARBA00005179"/>
    </source>
</evidence>
<comment type="pathway">
    <text evidence="3">Secondary metabolite biosynthesis.</text>
</comment>
<evidence type="ECO:0000256" key="1">
    <source>
        <dbReference type="ARBA" id="ARBA00001971"/>
    </source>
</evidence>
<evidence type="ECO:0000256" key="4">
    <source>
        <dbReference type="ARBA" id="ARBA00010617"/>
    </source>
</evidence>
<evidence type="ECO:0000256" key="10">
    <source>
        <dbReference type="ARBA" id="ARBA00023004"/>
    </source>
</evidence>
<feature type="binding site" description="axial binding residue" evidence="13">
    <location>
        <position position="126"/>
    </location>
    <ligand>
        <name>heme</name>
        <dbReference type="ChEBI" id="CHEBI:30413"/>
    </ligand>
    <ligandPart>
        <name>Fe</name>
        <dbReference type="ChEBI" id="CHEBI:18248"/>
    </ligandPart>
</feature>
<keyword evidence="7 13" id="KW-0479">Metal-binding</keyword>
<proteinExistence type="inferred from homology"/>
<dbReference type="AlphaFoldDB" id="A0A1M2VTW5"/>